<dbReference type="EMBL" id="HBGS01024271">
    <property type="protein sequence ID" value="CAD9416035.1"/>
    <property type="molecule type" value="Transcribed_RNA"/>
</dbReference>
<keyword evidence="2" id="KW-1133">Transmembrane helix</keyword>
<evidence type="ECO:0000256" key="1">
    <source>
        <dbReference type="SAM" id="MobiDB-lite"/>
    </source>
</evidence>
<sequence>MQQRSERRSTRSKSHEKFDSSETAPVPTGLQDNYIILLIFGLVLFFVFFPVYFMDAFLFMRTPEGKLHNEHTVKAGNLRHQDVLDKATTTHYEKHAELHGELVGVQGYQSLNPLSPSEDNDIRASNQFEGIVSMAPPDLSSPKYVAHADAGSFQEGVPVSSSTNVDTNVNQADSDNGPDLDSVSDTIVGDPEGDSKWKSARPADLLGSSYAADASSGGSSLVTTDVYNSRLRGGEPPSPGDQPVEEPVPADPLVEEELAPESEGVWDETQEQVDMTNIDATNEDVTPIIIGDIIGD</sequence>
<gene>
    <name evidence="3" type="ORF">DSPE1174_LOCUS12326</name>
</gene>
<feature type="region of interest" description="Disordered" evidence="1">
    <location>
        <begin position="155"/>
        <end position="200"/>
    </location>
</feature>
<feature type="transmembrane region" description="Helical" evidence="2">
    <location>
        <begin position="34"/>
        <end position="53"/>
    </location>
</feature>
<feature type="compositionally biased region" description="Polar residues" evidence="1">
    <location>
        <begin position="159"/>
        <end position="174"/>
    </location>
</feature>
<dbReference type="AlphaFoldDB" id="A0A7S2FVV5"/>
<protein>
    <submittedName>
        <fullName evidence="3">Uncharacterized protein</fullName>
    </submittedName>
</protein>
<organism evidence="3">
    <name type="scientific">Octactis speculum</name>
    <dbReference type="NCBI Taxonomy" id="3111310"/>
    <lineage>
        <taxon>Eukaryota</taxon>
        <taxon>Sar</taxon>
        <taxon>Stramenopiles</taxon>
        <taxon>Ochrophyta</taxon>
        <taxon>Dictyochophyceae</taxon>
        <taxon>Dictyochales</taxon>
        <taxon>Dictyochaceae</taxon>
        <taxon>Octactis</taxon>
    </lineage>
</organism>
<proteinExistence type="predicted"/>
<feature type="compositionally biased region" description="Basic and acidic residues" evidence="1">
    <location>
        <begin position="1"/>
        <end position="20"/>
    </location>
</feature>
<feature type="region of interest" description="Disordered" evidence="1">
    <location>
        <begin position="1"/>
        <end position="24"/>
    </location>
</feature>
<evidence type="ECO:0000313" key="3">
    <source>
        <dbReference type="EMBL" id="CAD9416035.1"/>
    </source>
</evidence>
<keyword evidence="2" id="KW-0812">Transmembrane</keyword>
<accession>A0A7S2FVV5</accession>
<feature type="region of interest" description="Disordered" evidence="1">
    <location>
        <begin position="228"/>
        <end position="248"/>
    </location>
</feature>
<name>A0A7S2FVV5_9STRA</name>
<reference evidence="3" key="1">
    <citation type="submission" date="2021-01" db="EMBL/GenBank/DDBJ databases">
        <authorList>
            <person name="Corre E."/>
            <person name="Pelletier E."/>
            <person name="Niang G."/>
            <person name="Scheremetjew M."/>
            <person name="Finn R."/>
            <person name="Kale V."/>
            <person name="Holt S."/>
            <person name="Cochrane G."/>
            <person name="Meng A."/>
            <person name="Brown T."/>
            <person name="Cohen L."/>
        </authorList>
    </citation>
    <scope>NUCLEOTIDE SEQUENCE</scope>
    <source>
        <strain evidence="3">CCMP1381</strain>
    </source>
</reference>
<evidence type="ECO:0000256" key="2">
    <source>
        <dbReference type="SAM" id="Phobius"/>
    </source>
</evidence>
<keyword evidence="2" id="KW-0472">Membrane</keyword>